<dbReference type="OrthoDB" id="2531964at2"/>
<dbReference type="EMBL" id="PDNV01000002">
    <property type="protein sequence ID" value="PLC55243.1"/>
    <property type="molecule type" value="Genomic_DNA"/>
</dbReference>
<sequence>MEILTDEVFGISRELPLNYVSRASADEVLVGNLGRDRHLVIYGSSKQGKTSLRKHCLSDDDYIVVHCSNKWQLNDLHSAILKKCGFEITLSNEKSQSGKNKIVAKIAAKFFGAQASGEYSGEREKKTVVETKPLELDPEDVNDIITALNSVDFEKFIVLEDFHYLPVETQKDFSVALKAFHENSKLCFIVIGVWLDENKLTVYNGDLTGRVLSIDADKWNRNELEEVIDSGARLLNIEFDKSFKENLLDNCFSSVSIVQEVCHRCCIQQGVTKEQAQTRVIGQGIDAKGIIQNVVGQQSGRFNSFITQFADGFQATELEMHRWLLYPILVTDTLQLGRGIRQKDIREMLREHHPRGQDLNQGNVTQALQSTAALQIKKDIKPMILDYDQTNLRLNIVDRSFLIWLDNQERRDLLSIADLV</sequence>
<dbReference type="RefSeq" id="WP_102068567.1">
    <property type="nucleotide sequence ID" value="NZ_PDNV01000002.1"/>
</dbReference>
<name>A0A2N4UJP9_9BURK</name>
<evidence type="ECO:0000313" key="1">
    <source>
        <dbReference type="EMBL" id="PLC55243.1"/>
    </source>
</evidence>
<dbReference type="SUPFAM" id="SSF52540">
    <property type="entry name" value="P-loop containing nucleoside triphosphate hydrolases"/>
    <property type="match status" value="1"/>
</dbReference>
<dbReference type="AlphaFoldDB" id="A0A2N4UJP9"/>
<accession>A0A2N4UJP9</accession>
<keyword evidence="2" id="KW-1185">Reference proteome</keyword>
<proteinExistence type="predicted"/>
<evidence type="ECO:0000313" key="2">
    <source>
        <dbReference type="Proteomes" id="UP000234328"/>
    </source>
</evidence>
<protein>
    <submittedName>
        <fullName evidence="1">Uncharacterized protein</fullName>
    </submittedName>
</protein>
<dbReference type="InterPro" id="IPR027417">
    <property type="entry name" value="P-loop_NTPase"/>
</dbReference>
<dbReference type="Gene3D" id="3.40.50.300">
    <property type="entry name" value="P-loop containing nucleotide triphosphate hydrolases"/>
    <property type="match status" value="1"/>
</dbReference>
<gene>
    <name evidence="1" type="ORF">CR155_03275</name>
</gene>
<comment type="caution">
    <text evidence="1">The sequence shown here is derived from an EMBL/GenBank/DDBJ whole genome shotgun (WGS) entry which is preliminary data.</text>
</comment>
<reference evidence="1 2" key="1">
    <citation type="submission" date="2017-10" db="EMBL/GenBank/DDBJ databases">
        <title>Two draft genome sequences of Pusillimonas sp. strains isolated from a nitrate- and radionuclide-contaminated groundwater in Russia.</title>
        <authorList>
            <person name="Grouzdev D.S."/>
            <person name="Tourova T.P."/>
            <person name="Goeva M.A."/>
            <person name="Babich T.L."/>
            <person name="Sokolova D.S."/>
            <person name="Abdullin R."/>
            <person name="Poltaraus A.B."/>
            <person name="Toshchakov S.V."/>
            <person name="Nazina T.N."/>
        </authorList>
    </citation>
    <scope>NUCLEOTIDE SEQUENCE [LARGE SCALE GENOMIC DNA]</scope>
    <source>
        <strain evidence="1 2">JR1/69-2-13</strain>
    </source>
</reference>
<organism evidence="1 2">
    <name type="scientific">Pollutimonas nitritireducens</name>
    <dbReference type="NCBI Taxonomy" id="2045209"/>
    <lineage>
        <taxon>Bacteria</taxon>
        <taxon>Pseudomonadati</taxon>
        <taxon>Pseudomonadota</taxon>
        <taxon>Betaproteobacteria</taxon>
        <taxon>Burkholderiales</taxon>
        <taxon>Alcaligenaceae</taxon>
        <taxon>Pollutimonas</taxon>
    </lineage>
</organism>
<dbReference type="Proteomes" id="UP000234328">
    <property type="component" value="Unassembled WGS sequence"/>
</dbReference>